<evidence type="ECO:0000313" key="3">
    <source>
        <dbReference type="Proteomes" id="UP000289166"/>
    </source>
</evidence>
<sequence length="215" mass="24497">METIQKAIRESSISIIFKLAGVLIMLAIIFCCLIFSPAAEGYTKVQWNVVLALFAIIAVTISIFLVKKIMESVNIKKSKVWQALQQRGYADEFISSIDSELKNNLLIKFEDKRYKLHLFVTPTWFVFISRNGSTIRKTEEVVWIYSKMPQGVTSANNKDILIVGFRDGSVFNNFCFLSCAKIIEVCQDKLPNISYGYSKEKEVLFNNDPNALLKN</sequence>
<comment type="caution">
    <text evidence="2">The sequence shown here is derived from an EMBL/GenBank/DDBJ whole genome shotgun (WGS) entry which is preliminary data.</text>
</comment>
<evidence type="ECO:0000313" key="2">
    <source>
        <dbReference type="EMBL" id="RXE60044.1"/>
    </source>
</evidence>
<reference evidence="3" key="1">
    <citation type="submission" date="2018-11" db="EMBL/GenBank/DDBJ databases">
        <title>Genome sequencing of a novel mesophilic and cellulolytic organism within the genus Hungateiclostridium.</title>
        <authorList>
            <person name="Rettenmaier R."/>
            <person name="Liebl W."/>
            <person name="Zverlov V."/>
        </authorList>
    </citation>
    <scope>NUCLEOTIDE SEQUENCE [LARGE SCALE GENOMIC DNA]</scope>
    <source>
        <strain evidence="3">N2K1</strain>
    </source>
</reference>
<accession>A0A4Q0I6L9</accession>
<keyword evidence="1" id="KW-0472">Membrane</keyword>
<organism evidence="2 3">
    <name type="scientific">Acetivibrio mesophilus</name>
    <dbReference type="NCBI Taxonomy" id="2487273"/>
    <lineage>
        <taxon>Bacteria</taxon>
        <taxon>Bacillati</taxon>
        <taxon>Bacillota</taxon>
        <taxon>Clostridia</taxon>
        <taxon>Eubacteriales</taxon>
        <taxon>Oscillospiraceae</taxon>
        <taxon>Acetivibrio</taxon>
    </lineage>
</organism>
<feature type="transmembrane region" description="Helical" evidence="1">
    <location>
        <begin position="15"/>
        <end position="39"/>
    </location>
</feature>
<dbReference type="RefSeq" id="WP_128705804.1">
    <property type="nucleotide sequence ID" value="NZ_RLII01000003.1"/>
</dbReference>
<dbReference type="Proteomes" id="UP000289166">
    <property type="component" value="Unassembled WGS sequence"/>
</dbReference>
<dbReference type="EMBL" id="RLII01000003">
    <property type="protein sequence ID" value="RXE60044.1"/>
    <property type="molecule type" value="Genomic_DNA"/>
</dbReference>
<evidence type="ECO:0000256" key="1">
    <source>
        <dbReference type="SAM" id="Phobius"/>
    </source>
</evidence>
<gene>
    <name evidence="2" type="ORF">EFD62_04625</name>
</gene>
<keyword evidence="1" id="KW-0812">Transmembrane</keyword>
<proteinExistence type="predicted"/>
<keyword evidence="3" id="KW-1185">Reference proteome</keyword>
<name>A0A4Q0I6L9_9FIRM</name>
<protein>
    <submittedName>
        <fullName evidence="2">Uncharacterized protein</fullName>
    </submittedName>
</protein>
<dbReference type="AlphaFoldDB" id="A0A4Q0I6L9"/>
<feature type="transmembrane region" description="Helical" evidence="1">
    <location>
        <begin position="45"/>
        <end position="66"/>
    </location>
</feature>
<keyword evidence="1" id="KW-1133">Transmembrane helix</keyword>